<evidence type="ECO:0000313" key="3">
    <source>
        <dbReference type="EMBL" id="GID73590.1"/>
    </source>
</evidence>
<protein>
    <recommendedName>
        <fullName evidence="5">Lipoprotein</fullName>
    </recommendedName>
</protein>
<proteinExistence type="predicted"/>
<name>A0ABQ3Y153_9ACTN</name>
<feature type="compositionally biased region" description="Basic and acidic residues" evidence="1">
    <location>
        <begin position="176"/>
        <end position="186"/>
    </location>
</feature>
<evidence type="ECO:0000256" key="2">
    <source>
        <dbReference type="SAM" id="SignalP"/>
    </source>
</evidence>
<organism evidence="3 4">
    <name type="scientific">Paractinoplanes deccanensis</name>
    <dbReference type="NCBI Taxonomy" id="113561"/>
    <lineage>
        <taxon>Bacteria</taxon>
        <taxon>Bacillati</taxon>
        <taxon>Actinomycetota</taxon>
        <taxon>Actinomycetes</taxon>
        <taxon>Micromonosporales</taxon>
        <taxon>Micromonosporaceae</taxon>
        <taxon>Paractinoplanes</taxon>
    </lineage>
</organism>
<keyword evidence="4" id="KW-1185">Reference proteome</keyword>
<dbReference type="PROSITE" id="PS51257">
    <property type="entry name" value="PROKAR_LIPOPROTEIN"/>
    <property type="match status" value="1"/>
</dbReference>
<keyword evidence="2" id="KW-0732">Signal</keyword>
<reference evidence="3 4" key="1">
    <citation type="submission" date="2021-01" db="EMBL/GenBank/DDBJ databases">
        <title>Whole genome shotgun sequence of Actinoplanes deccanensis NBRC 13994.</title>
        <authorList>
            <person name="Komaki H."/>
            <person name="Tamura T."/>
        </authorList>
    </citation>
    <scope>NUCLEOTIDE SEQUENCE [LARGE SCALE GENOMIC DNA]</scope>
    <source>
        <strain evidence="3 4">NBRC 13994</strain>
    </source>
</reference>
<feature type="region of interest" description="Disordered" evidence="1">
    <location>
        <begin position="22"/>
        <end position="50"/>
    </location>
</feature>
<comment type="caution">
    <text evidence="3">The sequence shown here is derived from an EMBL/GenBank/DDBJ whole genome shotgun (WGS) entry which is preliminary data.</text>
</comment>
<sequence length="186" mass="19639">MRTARATALCLMLALATAGCGQAADGGPQVASAQSGGATPTASAGAPDKPDEEAALKFAQCMRKEGITWWPDPQPGGRSTIKTPKGFDPKKLEKAQEACKEFAPNGGERPAPDPEMLEAARQMAKCMRENGVPNFPDPQPDGSIRLDTKKLGTGPGDPTFDKAEEKCQQYQPDGASQDRVEEARPA</sequence>
<feature type="region of interest" description="Disordered" evidence="1">
    <location>
        <begin position="129"/>
        <end position="186"/>
    </location>
</feature>
<evidence type="ECO:0000256" key="1">
    <source>
        <dbReference type="SAM" id="MobiDB-lite"/>
    </source>
</evidence>
<dbReference type="Proteomes" id="UP000609879">
    <property type="component" value="Unassembled WGS sequence"/>
</dbReference>
<evidence type="ECO:0008006" key="5">
    <source>
        <dbReference type="Google" id="ProtNLM"/>
    </source>
</evidence>
<evidence type="ECO:0000313" key="4">
    <source>
        <dbReference type="Proteomes" id="UP000609879"/>
    </source>
</evidence>
<dbReference type="RefSeq" id="WP_203761511.1">
    <property type="nucleotide sequence ID" value="NZ_BAAABO010000027.1"/>
</dbReference>
<feature type="chain" id="PRO_5047360452" description="Lipoprotein" evidence="2">
    <location>
        <begin position="24"/>
        <end position="186"/>
    </location>
</feature>
<dbReference type="EMBL" id="BOMI01000037">
    <property type="protein sequence ID" value="GID73590.1"/>
    <property type="molecule type" value="Genomic_DNA"/>
</dbReference>
<accession>A0ABQ3Y153</accession>
<gene>
    <name evidence="3" type="ORF">Ade02nite_22310</name>
</gene>
<feature type="region of interest" description="Disordered" evidence="1">
    <location>
        <begin position="67"/>
        <end position="93"/>
    </location>
</feature>
<feature type="compositionally biased region" description="Low complexity" evidence="1">
    <location>
        <begin position="31"/>
        <end position="47"/>
    </location>
</feature>
<feature type="signal peptide" evidence="2">
    <location>
        <begin position="1"/>
        <end position="23"/>
    </location>
</feature>